<dbReference type="Pfam" id="PF07398">
    <property type="entry name" value="MDMPI_C"/>
    <property type="match status" value="1"/>
</dbReference>
<gene>
    <name evidence="4" type="ORF">GCM10009539_60450</name>
</gene>
<dbReference type="Gene3D" id="1.20.120.450">
    <property type="entry name" value="dinb family like domain"/>
    <property type="match status" value="1"/>
</dbReference>
<dbReference type="InterPro" id="IPR024344">
    <property type="entry name" value="MDMPI_metal-binding"/>
</dbReference>
<dbReference type="PANTHER" id="PTHR40758">
    <property type="entry name" value="CONSERVED PROTEIN"/>
    <property type="match status" value="1"/>
</dbReference>
<evidence type="ECO:0000256" key="1">
    <source>
        <dbReference type="SAM" id="MobiDB-lite"/>
    </source>
</evidence>
<feature type="domain" description="MDMPI C-terminal" evidence="2">
    <location>
        <begin position="141"/>
        <end position="232"/>
    </location>
</feature>
<sequence>MDVLRRDGEALGRAAERAGPDAPVPTCPGWQVRDLLAHVGGVHRWAAALVATQRPEPFGADEEKRFFAAPADDTLLGWFREGHRDLVRTLTDAEPTIHCWTFLTAPSPLAFWARRQAHETAIHRADAEAAGASIPDWEPAFAADGIDELLHGFLARRPGRITADPAVTLSLAADDVDAAWTVHLAPAGLRVVPGDHPATLRLTGPATDLYRLLWNRAGTERLTVDGDPGVLDTWRRRATVNWT</sequence>
<dbReference type="Proteomes" id="UP001500967">
    <property type="component" value="Unassembled WGS sequence"/>
</dbReference>
<comment type="caution">
    <text evidence="4">The sequence shown here is derived from an EMBL/GenBank/DDBJ whole genome shotgun (WGS) entry which is preliminary data.</text>
</comment>
<evidence type="ECO:0000259" key="2">
    <source>
        <dbReference type="Pfam" id="PF07398"/>
    </source>
</evidence>
<dbReference type="InterPro" id="IPR034660">
    <property type="entry name" value="DinB/YfiT-like"/>
</dbReference>
<dbReference type="InterPro" id="IPR017517">
    <property type="entry name" value="Maleyloyr_isom"/>
</dbReference>
<accession>A0ABN0UY80</accession>
<organism evidence="4 5">
    <name type="scientific">Cryptosporangium japonicum</name>
    <dbReference type="NCBI Taxonomy" id="80872"/>
    <lineage>
        <taxon>Bacteria</taxon>
        <taxon>Bacillati</taxon>
        <taxon>Actinomycetota</taxon>
        <taxon>Actinomycetes</taxon>
        <taxon>Cryptosporangiales</taxon>
        <taxon>Cryptosporangiaceae</taxon>
        <taxon>Cryptosporangium</taxon>
    </lineage>
</organism>
<evidence type="ECO:0000313" key="5">
    <source>
        <dbReference type="Proteomes" id="UP001500967"/>
    </source>
</evidence>
<feature type="region of interest" description="Disordered" evidence="1">
    <location>
        <begin position="1"/>
        <end position="23"/>
    </location>
</feature>
<dbReference type="InterPro" id="IPR010872">
    <property type="entry name" value="MDMPI_C-term_domain"/>
</dbReference>
<proteinExistence type="predicted"/>
<dbReference type="EMBL" id="BAAAGX010000025">
    <property type="protein sequence ID" value="GAA0265751.1"/>
    <property type="molecule type" value="Genomic_DNA"/>
</dbReference>
<dbReference type="GO" id="GO:0016853">
    <property type="term" value="F:isomerase activity"/>
    <property type="evidence" value="ECO:0007669"/>
    <property type="project" value="UniProtKB-KW"/>
</dbReference>
<evidence type="ECO:0000313" key="4">
    <source>
        <dbReference type="EMBL" id="GAA0265751.1"/>
    </source>
</evidence>
<evidence type="ECO:0000259" key="3">
    <source>
        <dbReference type="Pfam" id="PF11716"/>
    </source>
</evidence>
<feature type="domain" description="Mycothiol-dependent maleylpyruvate isomerase metal-binding" evidence="3">
    <location>
        <begin position="5"/>
        <end position="127"/>
    </location>
</feature>
<feature type="compositionally biased region" description="Basic and acidic residues" evidence="1">
    <location>
        <begin position="1"/>
        <end position="19"/>
    </location>
</feature>
<keyword evidence="4" id="KW-0413">Isomerase</keyword>
<dbReference type="PANTHER" id="PTHR40758:SF1">
    <property type="entry name" value="CONSERVED PROTEIN"/>
    <property type="match status" value="1"/>
</dbReference>
<name>A0ABN0UY80_9ACTN</name>
<dbReference type="Pfam" id="PF11716">
    <property type="entry name" value="MDMPI_N"/>
    <property type="match status" value="1"/>
</dbReference>
<reference evidence="4 5" key="1">
    <citation type="journal article" date="2019" name="Int. J. Syst. Evol. Microbiol.">
        <title>The Global Catalogue of Microorganisms (GCM) 10K type strain sequencing project: providing services to taxonomists for standard genome sequencing and annotation.</title>
        <authorList>
            <consortium name="The Broad Institute Genomics Platform"/>
            <consortium name="The Broad Institute Genome Sequencing Center for Infectious Disease"/>
            <person name="Wu L."/>
            <person name="Ma J."/>
        </authorList>
    </citation>
    <scope>NUCLEOTIDE SEQUENCE [LARGE SCALE GENOMIC DNA]</scope>
    <source>
        <strain evidence="4 5">JCM 10425</strain>
    </source>
</reference>
<dbReference type="SUPFAM" id="SSF109854">
    <property type="entry name" value="DinB/YfiT-like putative metalloenzymes"/>
    <property type="match status" value="1"/>
</dbReference>
<protein>
    <submittedName>
        <fullName evidence="4">Maleylpyruvate isomerase family mycothiol-dependent enzyme</fullName>
    </submittedName>
</protein>
<keyword evidence="5" id="KW-1185">Reference proteome</keyword>
<dbReference type="NCBIfam" id="TIGR03083">
    <property type="entry name" value="maleylpyruvate isomerase family mycothiol-dependent enzyme"/>
    <property type="match status" value="1"/>
</dbReference>